<comment type="pathway">
    <text evidence="3">Amino-acid biosynthesis; L-arginine biosynthesis; N(2)-acetyl-L-ornithine from L-glutamate: step 1/4.</text>
</comment>
<evidence type="ECO:0000256" key="12">
    <source>
        <dbReference type="ARBA" id="ARBA00030346"/>
    </source>
</evidence>
<reference evidence="16 17" key="1">
    <citation type="submission" date="2015-04" db="EMBL/GenBank/DDBJ databases">
        <title>Genome sequence of Ceratocystis platani, a major pathogen of plane trees.</title>
        <authorList>
            <person name="Belbahri L."/>
        </authorList>
    </citation>
    <scope>NUCLEOTIDE SEQUENCE [LARGE SCALE GENOMIC DNA]</scope>
    <source>
        <strain evidence="16 17">CFO</strain>
    </source>
</reference>
<evidence type="ECO:0000256" key="10">
    <source>
        <dbReference type="ARBA" id="ARBA00023128"/>
    </source>
</evidence>
<evidence type="ECO:0000256" key="14">
    <source>
        <dbReference type="ARBA" id="ARBA00048372"/>
    </source>
</evidence>
<dbReference type="PANTHER" id="PTHR23342">
    <property type="entry name" value="N-ACETYLGLUTAMATE SYNTHASE"/>
    <property type="match status" value="1"/>
</dbReference>
<evidence type="ECO:0000256" key="6">
    <source>
        <dbReference type="ARBA" id="ARBA00018802"/>
    </source>
</evidence>
<organism evidence="16 17">
    <name type="scientific">Ceratocystis fimbriata f. sp. platani</name>
    <dbReference type="NCBI Taxonomy" id="88771"/>
    <lineage>
        <taxon>Eukaryota</taxon>
        <taxon>Fungi</taxon>
        <taxon>Dikarya</taxon>
        <taxon>Ascomycota</taxon>
        <taxon>Pezizomycotina</taxon>
        <taxon>Sordariomycetes</taxon>
        <taxon>Hypocreomycetidae</taxon>
        <taxon>Microascales</taxon>
        <taxon>Ceratocystidaceae</taxon>
        <taxon>Ceratocystis</taxon>
    </lineage>
</organism>
<accession>A0A0F8DP68</accession>
<evidence type="ECO:0000256" key="1">
    <source>
        <dbReference type="ARBA" id="ARBA00002294"/>
    </source>
</evidence>
<keyword evidence="17" id="KW-1185">Reference proteome</keyword>
<dbReference type="UniPathway" id="UPA00068"/>
<evidence type="ECO:0000313" key="16">
    <source>
        <dbReference type="EMBL" id="KKF97579.1"/>
    </source>
</evidence>
<evidence type="ECO:0000256" key="9">
    <source>
        <dbReference type="ARBA" id="ARBA00022946"/>
    </source>
</evidence>
<dbReference type="OrthoDB" id="5585968at2759"/>
<evidence type="ECO:0000256" key="2">
    <source>
        <dbReference type="ARBA" id="ARBA00004173"/>
    </source>
</evidence>
<dbReference type="FunFam" id="3.40.630.30:FF:000049">
    <property type="entry name" value="Amino-acid acetyltransferase, mitochondrial"/>
    <property type="match status" value="1"/>
</dbReference>
<dbReference type="AlphaFoldDB" id="A0A0F8DP68"/>
<protein>
    <recommendedName>
        <fullName evidence="6">Amino-acid acetyltransferase, mitochondrial</fullName>
        <ecNumber evidence="5">2.3.1.1</ecNumber>
    </recommendedName>
    <alternativeName>
        <fullName evidence="12">Glutamate N-acetyltransferase</fullName>
    </alternativeName>
    <alternativeName>
        <fullName evidence="13">N-acetylglutamate synthase</fullName>
    </alternativeName>
</protein>
<dbReference type="PANTHER" id="PTHR23342:SF4">
    <property type="entry name" value="AMINO-ACID ACETYLTRANSFERASE, MITOCHONDRIAL"/>
    <property type="match status" value="1"/>
</dbReference>
<evidence type="ECO:0000256" key="13">
    <source>
        <dbReference type="ARBA" id="ARBA00033251"/>
    </source>
</evidence>
<evidence type="ECO:0000259" key="15">
    <source>
        <dbReference type="PROSITE" id="PS51731"/>
    </source>
</evidence>
<evidence type="ECO:0000256" key="5">
    <source>
        <dbReference type="ARBA" id="ARBA00012697"/>
    </source>
</evidence>
<comment type="caution">
    <text evidence="16">The sequence shown here is derived from an EMBL/GenBank/DDBJ whole genome shotgun (WGS) entry which is preliminary data.</text>
</comment>
<dbReference type="EMBL" id="LBBL01000002">
    <property type="protein sequence ID" value="KKF97579.1"/>
    <property type="molecule type" value="Genomic_DNA"/>
</dbReference>
<dbReference type="Pfam" id="PF04768">
    <property type="entry name" value="NAT"/>
    <property type="match status" value="1"/>
</dbReference>
<keyword evidence="11 16" id="KW-0012">Acyltransferase</keyword>
<dbReference type="GO" id="GO:0006526">
    <property type="term" value="P:L-arginine biosynthetic process"/>
    <property type="evidence" value="ECO:0007669"/>
    <property type="project" value="UniProtKB-UniPathway"/>
</dbReference>
<gene>
    <name evidence="16" type="primary">arg-14</name>
    <name evidence="16" type="ORF">CFO_g71</name>
</gene>
<evidence type="ECO:0000256" key="3">
    <source>
        <dbReference type="ARBA" id="ARBA00004925"/>
    </source>
</evidence>
<keyword evidence="7" id="KW-0028">Amino-acid biosynthesis</keyword>
<evidence type="ECO:0000256" key="7">
    <source>
        <dbReference type="ARBA" id="ARBA00022605"/>
    </source>
</evidence>
<dbReference type="GO" id="GO:0006592">
    <property type="term" value="P:ornithine biosynthetic process"/>
    <property type="evidence" value="ECO:0007669"/>
    <property type="project" value="TreeGrafter"/>
</dbReference>
<comment type="similarity">
    <text evidence="4">Belongs to the acetyltransferase family.</text>
</comment>
<feature type="domain" description="N-acetyltransferase" evidence="15">
    <location>
        <begin position="22"/>
        <end position="190"/>
    </location>
</feature>
<evidence type="ECO:0000313" key="17">
    <source>
        <dbReference type="Proteomes" id="UP000034841"/>
    </source>
</evidence>
<evidence type="ECO:0000256" key="8">
    <source>
        <dbReference type="ARBA" id="ARBA00022679"/>
    </source>
</evidence>
<keyword evidence="10" id="KW-0496">Mitochondrion</keyword>
<name>A0A0F8DP68_CERFI</name>
<keyword evidence="9" id="KW-0809">Transit peptide</keyword>
<dbReference type="EC" id="2.3.1.1" evidence="5"/>
<dbReference type="Proteomes" id="UP000034841">
    <property type="component" value="Unassembled WGS sequence"/>
</dbReference>
<dbReference type="GO" id="GO:0005759">
    <property type="term" value="C:mitochondrial matrix"/>
    <property type="evidence" value="ECO:0007669"/>
    <property type="project" value="TreeGrafter"/>
</dbReference>
<dbReference type="InterPro" id="IPR006855">
    <property type="entry name" value="Vertebrate-like_GNAT_dom"/>
</dbReference>
<evidence type="ECO:0000256" key="4">
    <source>
        <dbReference type="ARBA" id="ARBA00008694"/>
    </source>
</evidence>
<comment type="catalytic activity">
    <reaction evidence="14">
        <text>L-glutamate + acetyl-CoA = N-acetyl-L-glutamate + CoA + H(+)</text>
        <dbReference type="Rhea" id="RHEA:24292"/>
        <dbReference type="ChEBI" id="CHEBI:15378"/>
        <dbReference type="ChEBI" id="CHEBI:29985"/>
        <dbReference type="ChEBI" id="CHEBI:44337"/>
        <dbReference type="ChEBI" id="CHEBI:57287"/>
        <dbReference type="ChEBI" id="CHEBI:57288"/>
        <dbReference type="EC" id="2.3.1.1"/>
    </reaction>
</comment>
<keyword evidence="8 16" id="KW-0808">Transferase</keyword>
<dbReference type="GO" id="GO:0004042">
    <property type="term" value="F:L-glutamate N-acetyltransferase activity"/>
    <property type="evidence" value="ECO:0007669"/>
    <property type="project" value="RHEA"/>
</dbReference>
<sequence>MILKDLEDALQSGSGAINTDGYNENVSHIHNCIDLPKLSHLIKDSFGRELDVAKYLKRMENDLAGIIIAGNYEGAAILTWERPSGLTEEMAYKENRFVPYLDKFAVLRSSQGTSGVADILFNSMVRDCFPQGVCWRSRMNNPVNKWYFERSQGTMKLPDTHWTMFWTTPKLFPGEMVLKDYEDVCRKIQPTWLD</sequence>
<proteinExistence type="inferred from homology"/>
<comment type="function">
    <text evidence="1">N-acetylglutamate synthase involved in arginine biosynthesis.</text>
</comment>
<dbReference type="Gene3D" id="3.40.630.30">
    <property type="match status" value="1"/>
</dbReference>
<dbReference type="PROSITE" id="PS51731">
    <property type="entry name" value="GNAT_NAGS"/>
    <property type="match status" value="1"/>
</dbReference>
<comment type="subcellular location">
    <subcellularLocation>
        <location evidence="2">Mitochondrion</location>
    </subcellularLocation>
</comment>
<evidence type="ECO:0000256" key="11">
    <source>
        <dbReference type="ARBA" id="ARBA00023315"/>
    </source>
</evidence>